<organism evidence="1 2">
    <name type="scientific">Paenarthrobacter aurescens (strain TC1)</name>
    <dbReference type="NCBI Taxonomy" id="290340"/>
    <lineage>
        <taxon>Bacteria</taxon>
        <taxon>Bacillati</taxon>
        <taxon>Actinomycetota</taxon>
        <taxon>Actinomycetes</taxon>
        <taxon>Micrococcales</taxon>
        <taxon>Micrococcaceae</taxon>
        <taxon>Paenarthrobacter</taxon>
    </lineage>
</organism>
<dbReference type="SUPFAM" id="SSF160424">
    <property type="entry name" value="BH3703-like"/>
    <property type="match status" value="1"/>
</dbReference>
<keyword evidence="2" id="KW-1185">Reference proteome</keyword>
<dbReference type="EMBL" id="CP000474">
    <property type="protein sequence ID" value="ABM10121.1"/>
    <property type="molecule type" value="Genomic_DNA"/>
</dbReference>
<dbReference type="Proteomes" id="UP000000637">
    <property type="component" value="Chromosome"/>
</dbReference>
<accession>A1R983</accession>
<dbReference type="KEGG" id="aau:AAur_3095"/>
<dbReference type="AlphaFoldDB" id="A1R983"/>
<gene>
    <name evidence="1" type="ordered locus">AAur_3095</name>
</gene>
<evidence type="ECO:0000313" key="2">
    <source>
        <dbReference type="Proteomes" id="UP000000637"/>
    </source>
</evidence>
<dbReference type="eggNOG" id="ENOG5032TEN">
    <property type="taxonomic scope" value="Bacteria"/>
</dbReference>
<proteinExistence type="predicted"/>
<dbReference type="OrthoDB" id="6957847at2"/>
<reference evidence="1 2" key="1">
    <citation type="journal article" date="2006" name="PLoS Genet.">
        <title>Secrets of soil survival revealed by the genome sequence of Arthrobacter aurescens TC1.</title>
        <authorList>
            <person name="Mongodin E.F."/>
            <person name="Shapir N."/>
            <person name="Daugherty S.C."/>
            <person name="DeBoy R.T."/>
            <person name="Emerson J.B."/>
            <person name="Shvartzbeyn A."/>
            <person name="Radune D."/>
            <person name="Vamathevan J."/>
            <person name="Riggs F."/>
            <person name="Grinberg V."/>
            <person name="Khouri H."/>
            <person name="Wackett L.P."/>
            <person name="Nelson K.E."/>
            <person name="Sadowsky M.J."/>
        </authorList>
    </citation>
    <scope>NUCLEOTIDE SEQUENCE [LARGE SCALE GENOMIC DNA]</scope>
    <source>
        <strain evidence="1 2">TC1</strain>
    </source>
</reference>
<dbReference type="HOGENOM" id="CLU_129307_0_0_11"/>
<protein>
    <submittedName>
        <fullName evidence="1">Uncharacterized protein</fullName>
    </submittedName>
</protein>
<evidence type="ECO:0000313" key="1">
    <source>
        <dbReference type="EMBL" id="ABM10121.1"/>
    </source>
</evidence>
<sequence length="158" mass="18046">MTQGTTSQDTFETTQELERTVAETMWSIRPTDVSWDSLVYVHNQIGGLGSSITKIFHQGAVIDRRSIVKEVAFTVDDLREAMYKPGKGSWLSMTLTVTPAGNGWEADYNYTEKPVWELGEPVNDTYAQELYLFPRDEEHIPDWFKEEMKGATWTPDSD</sequence>
<name>A1R983_PAEAT</name>
<dbReference type="STRING" id="290340.AAur_3095"/>
<dbReference type="InterPro" id="IPR036170">
    <property type="entry name" value="YezG-like_sf"/>
</dbReference>